<proteinExistence type="predicted"/>
<dbReference type="AlphaFoldDB" id="A0A821PBX7"/>
<evidence type="ECO:0000313" key="2">
    <source>
        <dbReference type="EMBL" id="CAF4799063.1"/>
    </source>
</evidence>
<organism evidence="2 3">
    <name type="scientific">Rotaria socialis</name>
    <dbReference type="NCBI Taxonomy" id="392032"/>
    <lineage>
        <taxon>Eukaryota</taxon>
        <taxon>Metazoa</taxon>
        <taxon>Spiralia</taxon>
        <taxon>Gnathifera</taxon>
        <taxon>Rotifera</taxon>
        <taxon>Eurotatoria</taxon>
        <taxon>Bdelloidea</taxon>
        <taxon>Philodinida</taxon>
        <taxon>Philodinidae</taxon>
        <taxon>Rotaria</taxon>
    </lineage>
</organism>
<evidence type="ECO:0000313" key="3">
    <source>
        <dbReference type="Proteomes" id="UP000663838"/>
    </source>
</evidence>
<feature type="region of interest" description="Disordered" evidence="1">
    <location>
        <begin position="55"/>
        <end position="76"/>
    </location>
</feature>
<name>A0A821PBX7_9BILA</name>
<feature type="compositionally biased region" description="Low complexity" evidence="1">
    <location>
        <begin position="59"/>
        <end position="68"/>
    </location>
</feature>
<evidence type="ECO:0000256" key="1">
    <source>
        <dbReference type="SAM" id="MobiDB-lite"/>
    </source>
</evidence>
<dbReference type="EMBL" id="CAJOBS010002206">
    <property type="protein sequence ID" value="CAF4799063.1"/>
    <property type="molecule type" value="Genomic_DNA"/>
</dbReference>
<comment type="caution">
    <text evidence="2">The sequence shown here is derived from an EMBL/GenBank/DDBJ whole genome shotgun (WGS) entry which is preliminary data.</text>
</comment>
<accession>A0A821PBX7</accession>
<dbReference type="Proteomes" id="UP000663838">
    <property type="component" value="Unassembled WGS sequence"/>
</dbReference>
<gene>
    <name evidence="2" type="ORF">TOA249_LOCUS23236</name>
</gene>
<protein>
    <submittedName>
        <fullName evidence="2">Uncharacterized protein</fullName>
    </submittedName>
</protein>
<sequence>MTFSSVIYRYELLFGAYLEDGHFSIVHCRVASRCWTAPYNGSFSSLHIDNHNSIKPDLNQKNGSNQKQSNDDDDIDPYQASSFYGFSFIELSDSSEDSWSVNSSNSVSVVNTNICDEIKTCVETLNTYFNQFREMNDRLNKIMMYTMKLMKMLILF</sequence>
<reference evidence="2" key="1">
    <citation type="submission" date="2021-02" db="EMBL/GenBank/DDBJ databases">
        <authorList>
            <person name="Nowell W R."/>
        </authorList>
    </citation>
    <scope>NUCLEOTIDE SEQUENCE</scope>
</reference>